<gene>
    <name evidence="2" type="ORF">AV541_10155</name>
</gene>
<feature type="chain" id="PRO_5007065513" description="3D domain-containing protein" evidence="1">
    <location>
        <begin position="21"/>
        <end position="143"/>
    </location>
</feature>
<protein>
    <recommendedName>
        <fullName evidence="4">3D domain-containing protein</fullName>
    </recommendedName>
</protein>
<dbReference type="KEGG" id="tpar:AV541_10155"/>
<dbReference type="EMBL" id="CP014141">
    <property type="protein sequence ID" value="AMA76211.1"/>
    <property type="molecule type" value="Genomic_DNA"/>
</dbReference>
<name>A0A0X8D8D3_9DEIN</name>
<dbReference type="Proteomes" id="UP000061630">
    <property type="component" value="Chromosome"/>
</dbReference>
<evidence type="ECO:0000256" key="1">
    <source>
        <dbReference type="SAM" id="SignalP"/>
    </source>
</evidence>
<dbReference type="CDD" id="cd22784">
    <property type="entry name" value="DPBB_MltA_YuiC-like"/>
    <property type="match status" value="1"/>
</dbReference>
<evidence type="ECO:0000313" key="3">
    <source>
        <dbReference type="Proteomes" id="UP000061630"/>
    </source>
</evidence>
<accession>A0A0X8D8D3</accession>
<proteinExistence type="predicted"/>
<evidence type="ECO:0008006" key="4">
    <source>
        <dbReference type="Google" id="ProtNLM"/>
    </source>
</evidence>
<dbReference type="RefSeq" id="WP_060384802.1">
    <property type="nucleotide sequence ID" value="NZ_CP014141.1"/>
</dbReference>
<organism evidence="2 3">
    <name type="scientific">Thermus parvatiensis</name>
    <dbReference type="NCBI Taxonomy" id="456163"/>
    <lineage>
        <taxon>Bacteria</taxon>
        <taxon>Thermotogati</taxon>
        <taxon>Deinococcota</taxon>
        <taxon>Deinococci</taxon>
        <taxon>Thermales</taxon>
        <taxon>Thermaceae</taxon>
        <taxon>Thermus</taxon>
    </lineage>
</organism>
<keyword evidence="1" id="KW-0732">Signal</keyword>
<feature type="signal peptide" evidence="1">
    <location>
        <begin position="1"/>
        <end position="20"/>
    </location>
</feature>
<evidence type="ECO:0000313" key="2">
    <source>
        <dbReference type="EMBL" id="AMA76211.1"/>
    </source>
</evidence>
<dbReference type="AlphaFoldDB" id="A0A0X8D8D3"/>
<reference evidence="2 3" key="1">
    <citation type="submission" date="2016-01" db="EMBL/GenBank/DDBJ databases">
        <title>Genome sequence of Thermus parvatiensis, a thermophile isolated from a hot water spring.</title>
        <authorList>
            <person name="Tripathi C."/>
            <person name="Lal R."/>
        </authorList>
    </citation>
    <scope>NUCLEOTIDE SEQUENCE [LARGE SCALE GENOMIC DNA]</scope>
    <source>
        <strain evidence="2 3">RL</strain>
    </source>
</reference>
<sequence length="143" mass="15864">MRGLLLAVTLLAVPWPQALAQSAGKPKVLILEATAYTSSVRETDSTPHVTATGARTRLGILAVSRDLLEILPFGTKVRLKDLGTIYGRGKGQFDALFKDIVFVVADVMNARWRKKVDIWFPDRATALRFGRRKVQLEVVAYPE</sequence>